<keyword evidence="2" id="KW-0238">DNA-binding</keyword>
<dbReference type="Gene3D" id="1.10.260.40">
    <property type="entry name" value="lambda repressor-like DNA-binding domains"/>
    <property type="match status" value="1"/>
</dbReference>
<sequence length="169" mass="19036">MSSIITLKEISRLSGYSISTVSKALNGKLDISLKTRALIKNIADEHNYIPNNYAVGLRKKRTGALAVIIPQANTNFYSWFLYTVEKLAYNNGFKIVLFQSFESPIKEQECIKNNNDGSVDGVILLTKNKVKIENYNHPIECIQITESLTQEQLQNYCLTGFNALLKNIA</sequence>
<proteinExistence type="predicted"/>
<dbReference type="CDD" id="cd01392">
    <property type="entry name" value="HTH_LacI"/>
    <property type="match status" value="1"/>
</dbReference>
<dbReference type="PANTHER" id="PTHR30146">
    <property type="entry name" value="LACI-RELATED TRANSCRIPTIONAL REPRESSOR"/>
    <property type="match status" value="1"/>
</dbReference>
<dbReference type="RefSeq" id="WP_076734426.1">
    <property type="nucleotide sequence ID" value="NZ_CP019352.1"/>
</dbReference>
<accession>A0AAC9PY12</accession>
<dbReference type="KEGG" id="lvn:BWR22_11755"/>
<dbReference type="AlphaFoldDB" id="A0AAC9PY12"/>
<dbReference type="GO" id="GO:0003700">
    <property type="term" value="F:DNA-binding transcription factor activity"/>
    <property type="evidence" value="ECO:0007669"/>
    <property type="project" value="TreeGrafter"/>
</dbReference>
<keyword evidence="6" id="KW-1185">Reference proteome</keyword>
<keyword evidence="1" id="KW-0805">Transcription regulation</keyword>
<dbReference type="Proteomes" id="UP000187506">
    <property type="component" value="Chromosome"/>
</dbReference>
<dbReference type="InterPro" id="IPR000843">
    <property type="entry name" value="HTH_LacI"/>
</dbReference>
<gene>
    <name evidence="5" type="ORF">BWR22_11755</name>
</gene>
<name>A0AAC9PY12_9FLAO</name>
<dbReference type="PROSITE" id="PS50932">
    <property type="entry name" value="HTH_LACI_2"/>
    <property type="match status" value="1"/>
</dbReference>
<evidence type="ECO:0000256" key="2">
    <source>
        <dbReference type="ARBA" id="ARBA00023125"/>
    </source>
</evidence>
<evidence type="ECO:0000259" key="4">
    <source>
        <dbReference type="PROSITE" id="PS50932"/>
    </source>
</evidence>
<dbReference type="PANTHER" id="PTHR30146:SF109">
    <property type="entry name" value="HTH-TYPE TRANSCRIPTIONAL REGULATOR GALS"/>
    <property type="match status" value="1"/>
</dbReference>
<reference evidence="5 6" key="1">
    <citation type="submission" date="2017-01" db="EMBL/GenBank/DDBJ databases">
        <title>Complete genome of Lacinutrix venerupis DOK2-8 isolated from seawater in Dokdo.</title>
        <authorList>
            <person name="Chi W.-J."/>
            <person name="Kim J.H."/>
        </authorList>
    </citation>
    <scope>NUCLEOTIDE SEQUENCE [LARGE SCALE GENOMIC DNA]</scope>
    <source>
        <strain evidence="5 6">DOK2-8</strain>
    </source>
</reference>
<feature type="domain" description="HTH lacI-type" evidence="4">
    <location>
        <begin position="5"/>
        <end position="59"/>
    </location>
</feature>
<dbReference type="SMART" id="SM00354">
    <property type="entry name" value="HTH_LACI"/>
    <property type="match status" value="1"/>
</dbReference>
<dbReference type="InterPro" id="IPR010982">
    <property type="entry name" value="Lambda_DNA-bd_dom_sf"/>
</dbReference>
<keyword evidence="3" id="KW-0804">Transcription</keyword>
<dbReference type="Pfam" id="PF00356">
    <property type="entry name" value="LacI"/>
    <property type="match status" value="1"/>
</dbReference>
<protein>
    <submittedName>
        <fullName evidence="5">LacI family transcriptional regulator</fullName>
    </submittedName>
</protein>
<dbReference type="Gene3D" id="3.40.50.2300">
    <property type="match status" value="1"/>
</dbReference>
<dbReference type="InterPro" id="IPR028082">
    <property type="entry name" value="Peripla_BP_I"/>
</dbReference>
<evidence type="ECO:0000256" key="3">
    <source>
        <dbReference type="ARBA" id="ARBA00023163"/>
    </source>
</evidence>
<evidence type="ECO:0000256" key="1">
    <source>
        <dbReference type="ARBA" id="ARBA00023015"/>
    </source>
</evidence>
<dbReference type="SUPFAM" id="SSF53822">
    <property type="entry name" value="Periplasmic binding protein-like I"/>
    <property type="match status" value="1"/>
</dbReference>
<organism evidence="5 6">
    <name type="scientific">Lacinutrix venerupis</name>
    <dbReference type="NCBI Taxonomy" id="1486034"/>
    <lineage>
        <taxon>Bacteria</taxon>
        <taxon>Pseudomonadati</taxon>
        <taxon>Bacteroidota</taxon>
        <taxon>Flavobacteriia</taxon>
        <taxon>Flavobacteriales</taxon>
        <taxon>Flavobacteriaceae</taxon>
        <taxon>Lacinutrix</taxon>
    </lineage>
</organism>
<dbReference type="EMBL" id="CP019352">
    <property type="protein sequence ID" value="APY01525.1"/>
    <property type="molecule type" value="Genomic_DNA"/>
</dbReference>
<evidence type="ECO:0000313" key="5">
    <source>
        <dbReference type="EMBL" id="APY01525.1"/>
    </source>
</evidence>
<dbReference type="SUPFAM" id="SSF47413">
    <property type="entry name" value="lambda repressor-like DNA-binding domains"/>
    <property type="match status" value="1"/>
</dbReference>
<dbReference type="GO" id="GO:0000976">
    <property type="term" value="F:transcription cis-regulatory region binding"/>
    <property type="evidence" value="ECO:0007669"/>
    <property type="project" value="TreeGrafter"/>
</dbReference>
<evidence type="ECO:0000313" key="6">
    <source>
        <dbReference type="Proteomes" id="UP000187506"/>
    </source>
</evidence>